<evidence type="ECO:0000313" key="1">
    <source>
        <dbReference type="EMBL" id="KAK9888646.1"/>
    </source>
</evidence>
<accession>A0AAW1V8U9</accession>
<proteinExistence type="predicted"/>
<gene>
    <name evidence="1" type="ORF">WA026_000874</name>
</gene>
<sequence length="132" mass="15277">MLNTQIRKYLSDHNDIIIDLLIWTISGLYKNNNFMEYGNLSTPQLNAEKSCKIVKKTDLLRNTPVASKPARKKDVHHNMRNKFDERTCPDWKSRMQENHRFNHRSSIRPTGSAVMSAGGGVFLLLHFKAFNC</sequence>
<dbReference type="Proteomes" id="UP001431783">
    <property type="component" value="Unassembled WGS sequence"/>
</dbReference>
<reference evidence="1 2" key="1">
    <citation type="submission" date="2023-03" db="EMBL/GenBank/DDBJ databases">
        <title>Genome insight into feeding habits of ladybird beetles.</title>
        <authorList>
            <person name="Li H.-S."/>
            <person name="Huang Y.-H."/>
            <person name="Pang H."/>
        </authorList>
    </citation>
    <scope>NUCLEOTIDE SEQUENCE [LARGE SCALE GENOMIC DNA]</scope>
    <source>
        <strain evidence="1">SYSU_2023b</strain>
        <tissue evidence="1">Whole body</tissue>
    </source>
</reference>
<organism evidence="1 2">
    <name type="scientific">Henosepilachna vigintioctopunctata</name>
    <dbReference type="NCBI Taxonomy" id="420089"/>
    <lineage>
        <taxon>Eukaryota</taxon>
        <taxon>Metazoa</taxon>
        <taxon>Ecdysozoa</taxon>
        <taxon>Arthropoda</taxon>
        <taxon>Hexapoda</taxon>
        <taxon>Insecta</taxon>
        <taxon>Pterygota</taxon>
        <taxon>Neoptera</taxon>
        <taxon>Endopterygota</taxon>
        <taxon>Coleoptera</taxon>
        <taxon>Polyphaga</taxon>
        <taxon>Cucujiformia</taxon>
        <taxon>Coccinelloidea</taxon>
        <taxon>Coccinellidae</taxon>
        <taxon>Epilachninae</taxon>
        <taxon>Epilachnini</taxon>
        <taxon>Henosepilachna</taxon>
    </lineage>
</organism>
<keyword evidence="2" id="KW-1185">Reference proteome</keyword>
<comment type="caution">
    <text evidence="1">The sequence shown here is derived from an EMBL/GenBank/DDBJ whole genome shotgun (WGS) entry which is preliminary data.</text>
</comment>
<dbReference type="EMBL" id="JARQZJ010000121">
    <property type="protein sequence ID" value="KAK9888646.1"/>
    <property type="molecule type" value="Genomic_DNA"/>
</dbReference>
<dbReference type="AlphaFoldDB" id="A0AAW1V8U9"/>
<protein>
    <submittedName>
        <fullName evidence="1">Uncharacterized protein</fullName>
    </submittedName>
</protein>
<name>A0AAW1V8U9_9CUCU</name>
<evidence type="ECO:0000313" key="2">
    <source>
        <dbReference type="Proteomes" id="UP001431783"/>
    </source>
</evidence>